<dbReference type="PANTHER" id="PTHR44259">
    <property type="entry name" value="OS07G0183000 PROTEIN-RELATED"/>
    <property type="match status" value="1"/>
</dbReference>
<name>A0AAW1K9M2_SAPOF</name>
<keyword evidence="3" id="KW-1185">Reference proteome</keyword>
<dbReference type="PANTHER" id="PTHR44259:SF93">
    <property type="entry name" value="PROTEIN, PUTATIVE (DUF295)-RELATED"/>
    <property type="match status" value="1"/>
</dbReference>
<organism evidence="2 3">
    <name type="scientific">Saponaria officinalis</name>
    <name type="common">Common soapwort</name>
    <name type="synonym">Lychnis saponaria</name>
    <dbReference type="NCBI Taxonomy" id="3572"/>
    <lineage>
        <taxon>Eukaryota</taxon>
        <taxon>Viridiplantae</taxon>
        <taxon>Streptophyta</taxon>
        <taxon>Embryophyta</taxon>
        <taxon>Tracheophyta</taxon>
        <taxon>Spermatophyta</taxon>
        <taxon>Magnoliopsida</taxon>
        <taxon>eudicotyledons</taxon>
        <taxon>Gunneridae</taxon>
        <taxon>Pentapetalae</taxon>
        <taxon>Caryophyllales</taxon>
        <taxon>Caryophyllaceae</taxon>
        <taxon>Caryophylleae</taxon>
        <taxon>Saponaria</taxon>
    </lineage>
</organism>
<dbReference type="AlphaFoldDB" id="A0AAW1K9M2"/>
<dbReference type="InterPro" id="IPR001810">
    <property type="entry name" value="F-box_dom"/>
</dbReference>
<dbReference type="SUPFAM" id="SSF81383">
    <property type="entry name" value="F-box domain"/>
    <property type="match status" value="1"/>
</dbReference>
<dbReference type="Pfam" id="PF03478">
    <property type="entry name" value="Beta-prop_KIB1-4"/>
    <property type="match status" value="1"/>
</dbReference>
<dbReference type="CDD" id="cd09917">
    <property type="entry name" value="F-box_SF"/>
    <property type="match status" value="1"/>
</dbReference>
<dbReference type="InterPro" id="IPR036047">
    <property type="entry name" value="F-box-like_dom_sf"/>
</dbReference>
<dbReference type="Pfam" id="PF00646">
    <property type="entry name" value="F-box"/>
    <property type="match status" value="1"/>
</dbReference>
<evidence type="ECO:0000313" key="2">
    <source>
        <dbReference type="EMBL" id="KAK9715041.1"/>
    </source>
</evidence>
<dbReference type="InterPro" id="IPR050942">
    <property type="entry name" value="F-box_BR-signaling"/>
</dbReference>
<gene>
    <name evidence="2" type="ORF">RND81_06G139000</name>
</gene>
<dbReference type="EMBL" id="JBDFQZ010000006">
    <property type="protein sequence ID" value="KAK9715041.1"/>
    <property type="molecule type" value="Genomic_DNA"/>
</dbReference>
<evidence type="ECO:0000259" key="1">
    <source>
        <dbReference type="SMART" id="SM00256"/>
    </source>
</evidence>
<dbReference type="Gene3D" id="1.20.1280.50">
    <property type="match status" value="1"/>
</dbReference>
<accession>A0AAW1K9M2</accession>
<reference evidence="2" key="1">
    <citation type="submission" date="2024-03" db="EMBL/GenBank/DDBJ databases">
        <title>WGS assembly of Saponaria officinalis var. Norfolk2.</title>
        <authorList>
            <person name="Jenkins J."/>
            <person name="Shu S."/>
            <person name="Grimwood J."/>
            <person name="Barry K."/>
            <person name="Goodstein D."/>
            <person name="Schmutz J."/>
            <person name="Leebens-Mack J."/>
            <person name="Osbourn A."/>
        </authorList>
    </citation>
    <scope>NUCLEOTIDE SEQUENCE [LARGE SCALE GENOMIC DNA]</scope>
    <source>
        <strain evidence="2">JIC</strain>
    </source>
</reference>
<proteinExistence type="predicted"/>
<sequence>MMESSWSWLPDLVLESILTRLNPLSGDYFRFGAVCKEWYKITKENKSLIHSATQIPLLMIPSINKVKSRRSFYDLTNSGRYDSLHSLVPYTIKACGSSYGWLIFLEKTMQIGLYNPFVKHSRKNRADIGVIKLPPVMSTPNAIPYEYSVYKVVILFGNPSLTQDYVVAAIYSATNSLAIWKASSRVEKKWIYLKDVREDLVDKSYTDVMEYKGLIYAVSASRGIISIDPFSRTGNNGLVVKEIIGWPFIFRTPTYLAESSKAKLFIIRRIKELGDYYWHNNLKFEVYKLKDDFENSTEMEQVDSLDGDAIFVGDGKSICIAASDFRNCKPNTVYFTDDGFMLPTRYGEVHWGPRDTGVFSLEDDSIKPHYPYDDSTQKFLPPAIWVTPMF</sequence>
<dbReference type="InterPro" id="IPR005174">
    <property type="entry name" value="KIB1-4_b-propeller"/>
</dbReference>
<dbReference type="SMART" id="SM00256">
    <property type="entry name" value="FBOX"/>
    <property type="match status" value="1"/>
</dbReference>
<feature type="domain" description="F-box" evidence="1">
    <location>
        <begin position="9"/>
        <end position="51"/>
    </location>
</feature>
<comment type="caution">
    <text evidence="2">The sequence shown here is derived from an EMBL/GenBank/DDBJ whole genome shotgun (WGS) entry which is preliminary data.</text>
</comment>
<evidence type="ECO:0000313" key="3">
    <source>
        <dbReference type="Proteomes" id="UP001443914"/>
    </source>
</evidence>
<protein>
    <recommendedName>
        <fullName evidence="1">F-box domain-containing protein</fullName>
    </recommendedName>
</protein>
<dbReference type="Proteomes" id="UP001443914">
    <property type="component" value="Unassembled WGS sequence"/>
</dbReference>